<reference evidence="1" key="1">
    <citation type="journal article" date="2020" name="Stud. Mycol.">
        <title>101 Dothideomycetes genomes: a test case for predicting lifestyles and emergence of pathogens.</title>
        <authorList>
            <person name="Haridas S."/>
            <person name="Albert R."/>
            <person name="Binder M."/>
            <person name="Bloem J."/>
            <person name="Labutti K."/>
            <person name="Salamov A."/>
            <person name="Andreopoulos B."/>
            <person name="Baker S."/>
            <person name="Barry K."/>
            <person name="Bills G."/>
            <person name="Bluhm B."/>
            <person name="Cannon C."/>
            <person name="Castanera R."/>
            <person name="Culley D."/>
            <person name="Daum C."/>
            <person name="Ezra D."/>
            <person name="Gonzalez J."/>
            <person name="Henrissat B."/>
            <person name="Kuo A."/>
            <person name="Liang C."/>
            <person name="Lipzen A."/>
            <person name="Lutzoni F."/>
            <person name="Magnuson J."/>
            <person name="Mondo S."/>
            <person name="Nolan M."/>
            <person name="Ohm R."/>
            <person name="Pangilinan J."/>
            <person name="Park H.-J."/>
            <person name="Ramirez L."/>
            <person name="Alfaro M."/>
            <person name="Sun H."/>
            <person name="Tritt A."/>
            <person name="Yoshinaga Y."/>
            <person name="Zwiers L.-H."/>
            <person name="Turgeon B."/>
            <person name="Goodwin S."/>
            <person name="Spatafora J."/>
            <person name="Crous P."/>
            <person name="Grigoriev I."/>
        </authorList>
    </citation>
    <scope>NUCLEOTIDE SEQUENCE</scope>
    <source>
        <strain evidence="1">CBS 107.79</strain>
    </source>
</reference>
<dbReference type="AlphaFoldDB" id="A0A6A5UY35"/>
<accession>A0A6A5UY35</accession>
<evidence type="ECO:0000313" key="1">
    <source>
        <dbReference type="EMBL" id="KAF1968849.1"/>
    </source>
</evidence>
<dbReference type="EMBL" id="ML976716">
    <property type="protein sequence ID" value="KAF1968849.1"/>
    <property type="molecule type" value="Genomic_DNA"/>
</dbReference>
<proteinExistence type="predicted"/>
<gene>
    <name evidence="1" type="ORF">BU23DRAFT_572073</name>
</gene>
<evidence type="ECO:0000313" key="2">
    <source>
        <dbReference type="Proteomes" id="UP000800036"/>
    </source>
</evidence>
<organism evidence="1 2">
    <name type="scientific">Bimuria novae-zelandiae CBS 107.79</name>
    <dbReference type="NCBI Taxonomy" id="1447943"/>
    <lineage>
        <taxon>Eukaryota</taxon>
        <taxon>Fungi</taxon>
        <taxon>Dikarya</taxon>
        <taxon>Ascomycota</taxon>
        <taxon>Pezizomycotina</taxon>
        <taxon>Dothideomycetes</taxon>
        <taxon>Pleosporomycetidae</taxon>
        <taxon>Pleosporales</taxon>
        <taxon>Massarineae</taxon>
        <taxon>Didymosphaeriaceae</taxon>
        <taxon>Bimuria</taxon>
    </lineage>
</organism>
<dbReference type="OrthoDB" id="3792558at2759"/>
<name>A0A6A5UY35_9PLEO</name>
<sequence>MARHNAASPKTTQVNRRKPRKYKVTKLRVNKTARRELTAVEQAFVVGAVVLGNATFNEVAASFEPQFSKAGISRLVKRIKGRAEELKVLISDPVLYKGGSGHGRPTLLTDTQKKRIIEIVTQDRAHHEKEAL</sequence>
<keyword evidence="2" id="KW-1185">Reference proteome</keyword>
<dbReference type="Proteomes" id="UP000800036">
    <property type="component" value="Unassembled WGS sequence"/>
</dbReference>
<protein>
    <submittedName>
        <fullName evidence="1">Uncharacterized protein</fullName>
    </submittedName>
</protein>